<reference evidence="2 3" key="1">
    <citation type="submission" date="2019-10" db="EMBL/GenBank/DDBJ databases">
        <title>Genomic and transcriptomic insights into the perfect genentic adaptation of a filamentous nitrogen-fixing cyanobacterium to rice fields.</title>
        <authorList>
            <person name="Chen Z."/>
        </authorList>
    </citation>
    <scope>NUCLEOTIDE SEQUENCE [LARGE SCALE GENOMIC DNA]</scope>
    <source>
        <strain evidence="2">CCNUC1</strain>
    </source>
</reference>
<evidence type="ECO:0000256" key="1">
    <source>
        <dbReference type="SAM" id="Phobius"/>
    </source>
</evidence>
<sequence length="37" mass="4268">MALYPTDKITPQSELWSDRLAIIGFLAYLLWNLMVLA</sequence>
<proteinExistence type="predicted"/>
<feature type="transmembrane region" description="Helical" evidence="1">
    <location>
        <begin position="20"/>
        <end position="36"/>
    </location>
</feature>
<dbReference type="Proteomes" id="UP000326678">
    <property type="component" value="Chromosome Gxm1"/>
</dbReference>
<organism evidence="2 3">
    <name type="scientific">Nostoc sphaeroides CCNUC1</name>
    <dbReference type="NCBI Taxonomy" id="2653204"/>
    <lineage>
        <taxon>Bacteria</taxon>
        <taxon>Bacillati</taxon>
        <taxon>Cyanobacteriota</taxon>
        <taxon>Cyanophyceae</taxon>
        <taxon>Nostocales</taxon>
        <taxon>Nostocaceae</taxon>
        <taxon>Nostoc</taxon>
    </lineage>
</organism>
<evidence type="ECO:0000313" key="2">
    <source>
        <dbReference type="EMBL" id="QFS46872.1"/>
    </source>
</evidence>
<gene>
    <name evidence="2" type="ORF">GXM_04353</name>
</gene>
<evidence type="ECO:0000313" key="3">
    <source>
        <dbReference type="Proteomes" id="UP000326678"/>
    </source>
</evidence>
<keyword evidence="1" id="KW-0472">Membrane</keyword>
<dbReference type="KEGG" id="nsh:GXM_04353"/>
<dbReference type="EMBL" id="CP045226">
    <property type="protein sequence ID" value="QFS46872.1"/>
    <property type="molecule type" value="Genomic_DNA"/>
</dbReference>
<keyword evidence="3" id="KW-1185">Reference proteome</keyword>
<keyword evidence="1" id="KW-1133">Transmembrane helix</keyword>
<dbReference type="AlphaFoldDB" id="A0A5P8W2J0"/>
<keyword evidence="1" id="KW-0812">Transmembrane</keyword>
<name>A0A5P8W2J0_9NOSO</name>
<protein>
    <submittedName>
        <fullName evidence="2">High light inducible protein</fullName>
    </submittedName>
</protein>
<accession>A0A5P8W2J0</accession>